<evidence type="ECO:0000313" key="1">
    <source>
        <dbReference type="EMBL" id="XCB22109.1"/>
    </source>
</evidence>
<dbReference type="RefSeq" id="WP_353072104.1">
    <property type="nucleotide sequence ID" value="NZ_CP132938.1"/>
</dbReference>
<name>A0AAU7YZJ9_9BACT</name>
<dbReference type="KEGG" id="tgi:RBB81_21415"/>
<sequence>MFLPDQSTLLVPGDSGLVLFGNFAKQHVNLDNYIKGEYRTLPAAASTAQQAMQNDLANRRYTSIVDLQIAQSLNRLALADRSKLQVRYARDLRPNDLKSGNAILVGAAEANPWVELYERNMNFVFSDNYEIRVFSVFNRSPRKGEPLRWESSLADPQHHVYGVVAFLPNLGDNGNTLILEGTSMAGTESSWDFVSDDSQLLPFLDRIRRPDGSLPHFELILETINMGSSAVRSTVLAWRIIG</sequence>
<protein>
    <submittedName>
        <fullName evidence="1">Uncharacterized protein</fullName>
    </submittedName>
</protein>
<reference evidence="1" key="1">
    <citation type="submission" date="2023-08" db="EMBL/GenBank/DDBJ databases">
        <authorList>
            <person name="Messyasz A."/>
            <person name="Mannisto M.K."/>
            <person name="Kerkhof L.J."/>
            <person name="Haggblom M."/>
        </authorList>
    </citation>
    <scope>NUCLEOTIDE SEQUENCE</scope>
    <source>
        <strain evidence="1">M8UP39</strain>
    </source>
</reference>
<proteinExistence type="predicted"/>
<dbReference type="AlphaFoldDB" id="A0AAU7YZJ9"/>
<gene>
    <name evidence="1" type="ORF">RBB81_21415</name>
</gene>
<accession>A0AAU7YZJ9</accession>
<reference evidence="1" key="2">
    <citation type="journal article" date="2024" name="Environ. Microbiol.">
        <title>Genome analysis and description of Tunturibacter gen. nov. expands the diversity of Terriglobia in tundra soils.</title>
        <authorList>
            <person name="Messyasz A."/>
            <person name="Mannisto M.K."/>
            <person name="Kerkhof L.J."/>
            <person name="Haggblom M.M."/>
        </authorList>
    </citation>
    <scope>NUCLEOTIDE SEQUENCE</scope>
    <source>
        <strain evidence="1">M8UP39</strain>
    </source>
</reference>
<dbReference type="EMBL" id="CP132938">
    <property type="protein sequence ID" value="XCB22109.1"/>
    <property type="molecule type" value="Genomic_DNA"/>
</dbReference>
<organism evidence="1">
    <name type="scientific">Tunturiibacter gelidiferens</name>
    <dbReference type="NCBI Taxonomy" id="3069689"/>
    <lineage>
        <taxon>Bacteria</taxon>
        <taxon>Pseudomonadati</taxon>
        <taxon>Acidobacteriota</taxon>
        <taxon>Terriglobia</taxon>
        <taxon>Terriglobales</taxon>
        <taxon>Acidobacteriaceae</taxon>
        <taxon>Tunturiibacter</taxon>
    </lineage>
</organism>